<dbReference type="PANTHER" id="PTHR10491:SF4">
    <property type="entry name" value="METHIONINE ADENOSYLTRANSFERASE 2 SUBUNIT BETA"/>
    <property type="match status" value="1"/>
</dbReference>
<dbReference type="GO" id="GO:0048269">
    <property type="term" value="C:methionine adenosyltransferase complex"/>
    <property type="evidence" value="ECO:0007669"/>
    <property type="project" value="TreeGrafter"/>
</dbReference>
<sequence length="183" mass="20192">MGFPAKGALTDHPIKFLIHGRTGWIGGLLGILCQAQGILFQYASGRLENRASLERDIAEVKPTHVFNAVGCIFEYDSDHPLGSGIGFKELDTPNFTGSFYSKTKAMVEDLLKNYDNVCTLRVRMLISAFIAIDMPSSVDKVEMYAKLFFTMLNRSGCNKTKASSEMKSCTIFSASQAFLLRAV</sequence>
<name>A0AA86SCY2_9FABA</name>
<dbReference type="InterPro" id="IPR005913">
    <property type="entry name" value="dTDP_dehydrorham_reduct"/>
</dbReference>
<dbReference type="EMBL" id="OY731401">
    <property type="protein sequence ID" value="CAJ1952349.1"/>
    <property type="molecule type" value="Genomic_DNA"/>
</dbReference>
<dbReference type="GO" id="GO:0006556">
    <property type="term" value="P:S-adenosylmethionine biosynthetic process"/>
    <property type="evidence" value="ECO:0007669"/>
    <property type="project" value="TreeGrafter"/>
</dbReference>
<proteinExistence type="predicted"/>
<dbReference type="AlphaFoldDB" id="A0AA86SCY2"/>
<dbReference type="Proteomes" id="UP001189624">
    <property type="component" value="Chromosome 4"/>
</dbReference>
<accession>A0AA86SCY2</accession>
<organism evidence="1 2">
    <name type="scientific">Sphenostylis stenocarpa</name>
    <dbReference type="NCBI Taxonomy" id="92480"/>
    <lineage>
        <taxon>Eukaryota</taxon>
        <taxon>Viridiplantae</taxon>
        <taxon>Streptophyta</taxon>
        <taxon>Embryophyta</taxon>
        <taxon>Tracheophyta</taxon>
        <taxon>Spermatophyta</taxon>
        <taxon>Magnoliopsida</taxon>
        <taxon>eudicotyledons</taxon>
        <taxon>Gunneridae</taxon>
        <taxon>Pentapetalae</taxon>
        <taxon>rosids</taxon>
        <taxon>fabids</taxon>
        <taxon>Fabales</taxon>
        <taxon>Fabaceae</taxon>
        <taxon>Papilionoideae</taxon>
        <taxon>50 kb inversion clade</taxon>
        <taxon>NPAAA clade</taxon>
        <taxon>indigoferoid/millettioid clade</taxon>
        <taxon>Phaseoleae</taxon>
        <taxon>Sphenostylis</taxon>
    </lineage>
</organism>
<reference evidence="1" key="1">
    <citation type="submission" date="2023-10" db="EMBL/GenBank/DDBJ databases">
        <authorList>
            <person name="Domelevo Entfellner J.-B."/>
        </authorList>
    </citation>
    <scope>NUCLEOTIDE SEQUENCE</scope>
</reference>
<evidence type="ECO:0000313" key="2">
    <source>
        <dbReference type="Proteomes" id="UP001189624"/>
    </source>
</evidence>
<gene>
    <name evidence="1" type="ORF">AYBTSS11_LOCUS15250</name>
</gene>
<dbReference type="Gramene" id="rna-AYBTSS11_LOCUS15250">
    <property type="protein sequence ID" value="CAJ1952349.1"/>
    <property type="gene ID" value="gene-AYBTSS11_LOCUS15250"/>
</dbReference>
<dbReference type="PANTHER" id="PTHR10491">
    <property type="entry name" value="DTDP-4-DEHYDRORHAMNOSE REDUCTASE"/>
    <property type="match status" value="1"/>
</dbReference>
<evidence type="ECO:0000313" key="1">
    <source>
        <dbReference type="EMBL" id="CAJ1952349.1"/>
    </source>
</evidence>
<dbReference type="SUPFAM" id="SSF51735">
    <property type="entry name" value="NAD(P)-binding Rossmann-fold domains"/>
    <property type="match status" value="1"/>
</dbReference>
<keyword evidence="2" id="KW-1185">Reference proteome</keyword>
<dbReference type="Gene3D" id="3.40.50.720">
    <property type="entry name" value="NAD(P)-binding Rossmann-like Domain"/>
    <property type="match status" value="2"/>
</dbReference>
<dbReference type="InterPro" id="IPR036291">
    <property type="entry name" value="NAD(P)-bd_dom_sf"/>
</dbReference>
<protein>
    <submittedName>
        <fullName evidence="1">Uncharacterized protein</fullName>
    </submittedName>
</protein>
<dbReference type="GO" id="GO:0048270">
    <property type="term" value="F:methionine adenosyltransferase regulator activity"/>
    <property type="evidence" value="ECO:0007669"/>
    <property type="project" value="TreeGrafter"/>
</dbReference>